<comment type="similarity">
    <text evidence="1">Belongs to the NAD(P)-dependent epimerase/dehydratase family. SDR39U1 subfamily.</text>
</comment>
<organism evidence="4 5">
    <name type="scientific">Maribacter dokdonensis</name>
    <dbReference type="NCBI Taxonomy" id="320912"/>
    <lineage>
        <taxon>Bacteria</taxon>
        <taxon>Pseudomonadati</taxon>
        <taxon>Bacteroidota</taxon>
        <taxon>Flavobacteriia</taxon>
        <taxon>Flavobacteriales</taxon>
        <taxon>Flavobacteriaceae</taxon>
        <taxon>Maribacter</taxon>
    </lineage>
</organism>
<accession>A0A1H4P8X7</accession>
<feature type="domain" description="DUF1731" evidence="3">
    <location>
        <begin position="267"/>
        <end position="313"/>
    </location>
</feature>
<evidence type="ECO:0000256" key="1">
    <source>
        <dbReference type="ARBA" id="ARBA00009353"/>
    </source>
</evidence>
<dbReference type="Pfam" id="PF01370">
    <property type="entry name" value="Epimerase"/>
    <property type="match status" value="1"/>
</dbReference>
<feature type="domain" description="NAD-dependent epimerase/dehydratase" evidence="2">
    <location>
        <begin position="16"/>
        <end position="136"/>
    </location>
</feature>
<sequence>MHISEHQKQYLYSMKVLITGATGLVGSELVSQCHEKGYAVNYLTTRKNKIVSKQNYQGYFWDPTTGEIDANCLDGVSTIINLAGSSISKRWTNSYRKEIIESRVNTLELLRKTLLEREGHTVKYLVSASAIGIYQDSLSHYYTEDNTNVDDSFLGEVVSLWEKKANEFKSLGLTVAKVRIGLVLSKDGGALPEMAKPVKYYVGSAFGTGEQWQSWIHVADLAGIFIHIIKYRLKGVYNGVAPNPVTNAKMIKEIAKALDQPLFMPNVPKFVMYTVLGKMAYILFASQRVSSKKIEEEGFVFNYVNICQALGAIYDSGTKCVDDKSNVTKQFVS</sequence>
<evidence type="ECO:0000313" key="5">
    <source>
        <dbReference type="Proteomes" id="UP000183038"/>
    </source>
</evidence>
<gene>
    <name evidence="4" type="ORF">SAMN05192540_2194</name>
</gene>
<dbReference type="NCBIfam" id="TIGR01777">
    <property type="entry name" value="yfcH"/>
    <property type="match status" value="1"/>
</dbReference>
<dbReference type="PANTHER" id="PTHR11092">
    <property type="entry name" value="SUGAR NUCLEOTIDE EPIMERASE RELATED"/>
    <property type="match status" value="1"/>
</dbReference>
<dbReference type="InterPro" id="IPR036291">
    <property type="entry name" value="NAD(P)-bd_dom_sf"/>
</dbReference>
<dbReference type="InterPro" id="IPR013549">
    <property type="entry name" value="DUF1731"/>
</dbReference>
<evidence type="ECO:0000259" key="3">
    <source>
        <dbReference type="Pfam" id="PF08338"/>
    </source>
</evidence>
<dbReference type="PANTHER" id="PTHR11092:SF0">
    <property type="entry name" value="EPIMERASE FAMILY PROTEIN SDR39U1"/>
    <property type="match status" value="1"/>
</dbReference>
<name>A0A1H4P8X7_9FLAO</name>
<dbReference type="AlphaFoldDB" id="A0A1H4P8X7"/>
<protein>
    <recommendedName>
        <fullName evidence="6">TIGR01777 family protein</fullName>
    </recommendedName>
</protein>
<proteinExistence type="inferred from homology"/>
<dbReference type="Proteomes" id="UP000183038">
    <property type="component" value="Unassembled WGS sequence"/>
</dbReference>
<dbReference type="InterPro" id="IPR010099">
    <property type="entry name" value="SDR39U1"/>
</dbReference>
<evidence type="ECO:0000313" key="4">
    <source>
        <dbReference type="EMBL" id="SEC03913.1"/>
    </source>
</evidence>
<dbReference type="SUPFAM" id="SSF51735">
    <property type="entry name" value="NAD(P)-binding Rossmann-fold domains"/>
    <property type="match status" value="1"/>
</dbReference>
<dbReference type="Pfam" id="PF08338">
    <property type="entry name" value="DUF1731"/>
    <property type="match status" value="1"/>
</dbReference>
<reference evidence="4 5" key="1">
    <citation type="submission" date="2016-10" db="EMBL/GenBank/DDBJ databases">
        <authorList>
            <person name="de Groot N.N."/>
        </authorList>
    </citation>
    <scope>NUCLEOTIDE SEQUENCE [LARGE SCALE GENOMIC DNA]</scope>
    <source>
        <strain evidence="4 5">MAR_2009_71</strain>
    </source>
</reference>
<dbReference type="InterPro" id="IPR001509">
    <property type="entry name" value="Epimerase_deHydtase"/>
</dbReference>
<dbReference type="Gene3D" id="3.40.50.720">
    <property type="entry name" value="NAD(P)-binding Rossmann-like Domain"/>
    <property type="match status" value="1"/>
</dbReference>
<evidence type="ECO:0008006" key="6">
    <source>
        <dbReference type="Google" id="ProtNLM"/>
    </source>
</evidence>
<evidence type="ECO:0000259" key="2">
    <source>
        <dbReference type="Pfam" id="PF01370"/>
    </source>
</evidence>
<dbReference type="EMBL" id="FNTB01000001">
    <property type="protein sequence ID" value="SEC03913.1"/>
    <property type="molecule type" value="Genomic_DNA"/>
</dbReference>